<dbReference type="GO" id="GO:0009279">
    <property type="term" value="C:cell outer membrane"/>
    <property type="evidence" value="ECO:0007669"/>
    <property type="project" value="UniProtKB-SubCell"/>
</dbReference>
<feature type="domain" description="OmpA-like" evidence="7">
    <location>
        <begin position="99"/>
        <end position="225"/>
    </location>
</feature>
<evidence type="ECO:0000256" key="6">
    <source>
        <dbReference type="SAM" id="SignalP"/>
    </source>
</evidence>
<dbReference type="InterPro" id="IPR006664">
    <property type="entry name" value="OMP_bac"/>
</dbReference>
<gene>
    <name evidence="8" type="ORF">FR698_06180</name>
</gene>
<dbReference type="NCBIfam" id="NF045787">
    <property type="entry name" value="OmpABordt"/>
    <property type="match status" value="1"/>
</dbReference>
<feature type="chain" id="PRO_5023038217" evidence="6">
    <location>
        <begin position="27"/>
        <end position="226"/>
    </location>
</feature>
<dbReference type="InterPro" id="IPR036737">
    <property type="entry name" value="OmpA-like_sf"/>
</dbReference>
<comment type="subcellular location">
    <subcellularLocation>
        <location evidence="1">Cell outer membrane</location>
    </subcellularLocation>
</comment>
<dbReference type="RefSeq" id="WP_147799306.1">
    <property type="nucleotide sequence ID" value="NZ_VPFL01000006.1"/>
</dbReference>
<dbReference type="PANTHER" id="PTHR30329">
    <property type="entry name" value="STATOR ELEMENT OF FLAGELLAR MOTOR COMPLEX"/>
    <property type="match status" value="1"/>
</dbReference>
<dbReference type="Pfam" id="PF00691">
    <property type="entry name" value="OmpA"/>
    <property type="match status" value="1"/>
</dbReference>
<accession>A0A5C7EZ90</accession>
<dbReference type="AlphaFoldDB" id="A0A5C7EZ90"/>
<evidence type="ECO:0000256" key="5">
    <source>
        <dbReference type="SAM" id="MobiDB-lite"/>
    </source>
</evidence>
<dbReference type="SUPFAM" id="SSF103088">
    <property type="entry name" value="OmpA-like"/>
    <property type="match status" value="1"/>
</dbReference>
<evidence type="ECO:0000313" key="8">
    <source>
        <dbReference type="EMBL" id="TXF12438.1"/>
    </source>
</evidence>
<keyword evidence="6" id="KW-0732">Signal</keyword>
<protein>
    <submittedName>
        <fullName evidence="8">OmpA family protein</fullName>
    </submittedName>
</protein>
<dbReference type="Gene3D" id="3.30.1330.60">
    <property type="entry name" value="OmpA-like domain"/>
    <property type="match status" value="1"/>
</dbReference>
<comment type="caution">
    <text evidence="8">The sequence shown here is derived from an EMBL/GenBank/DDBJ whole genome shotgun (WGS) entry which is preliminary data.</text>
</comment>
<reference evidence="8 9" key="1">
    <citation type="submission" date="2019-08" db="EMBL/GenBank/DDBJ databases">
        <title>Pelomicrobium methylotrophicum gen. nov., sp. nov. a moderately thermophilic, facultatively anaerobic, lithoautotrophic and methylotrophic bacterium isolated from a terrestrial mud volcano.</title>
        <authorList>
            <person name="Slobodkina G.B."/>
            <person name="Merkel A.Y."/>
            <person name="Slobodkin A.I."/>
        </authorList>
    </citation>
    <scope>NUCLEOTIDE SEQUENCE [LARGE SCALE GENOMIC DNA]</scope>
    <source>
        <strain evidence="8 9">SM250</strain>
    </source>
</reference>
<evidence type="ECO:0000256" key="3">
    <source>
        <dbReference type="ARBA" id="ARBA00023237"/>
    </source>
</evidence>
<dbReference type="CDD" id="cd07185">
    <property type="entry name" value="OmpA_C-like"/>
    <property type="match status" value="1"/>
</dbReference>
<keyword evidence="3" id="KW-0998">Cell outer membrane</keyword>
<proteinExistence type="predicted"/>
<dbReference type="PRINTS" id="PR01021">
    <property type="entry name" value="OMPADOMAIN"/>
</dbReference>
<dbReference type="PROSITE" id="PS51123">
    <property type="entry name" value="OMPA_2"/>
    <property type="match status" value="1"/>
</dbReference>
<keyword evidence="9" id="KW-1185">Reference proteome</keyword>
<dbReference type="GO" id="GO:0015288">
    <property type="term" value="F:porin activity"/>
    <property type="evidence" value="ECO:0007669"/>
    <property type="project" value="InterPro"/>
</dbReference>
<dbReference type="OrthoDB" id="1149075at2"/>
<dbReference type="Proteomes" id="UP000321201">
    <property type="component" value="Unassembled WGS sequence"/>
</dbReference>
<evidence type="ECO:0000256" key="1">
    <source>
        <dbReference type="ARBA" id="ARBA00004442"/>
    </source>
</evidence>
<feature type="compositionally biased region" description="Pro residues" evidence="5">
    <location>
        <begin position="74"/>
        <end position="98"/>
    </location>
</feature>
<dbReference type="PRINTS" id="PR01022">
    <property type="entry name" value="OUTRMMBRANEA"/>
</dbReference>
<dbReference type="EMBL" id="VPFL01000006">
    <property type="protein sequence ID" value="TXF12438.1"/>
    <property type="molecule type" value="Genomic_DNA"/>
</dbReference>
<dbReference type="InterPro" id="IPR002368">
    <property type="entry name" value="OmpA"/>
</dbReference>
<evidence type="ECO:0000313" key="9">
    <source>
        <dbReference type="Proteomes" id="UP000321201"/>
    </source>
</evidence>
<keyword evidence="2 4" id="KW-0472">Membrane</keyword>
<evidence type="ECO:0000256" key="4">
    <source>
        <dbReference type="PROSITE-ProRule" id="PRU00473"/>
    </source>
</evidence>
<dbReference type="InterPro" id="IPR050330">
    <property type="entry name" value="Bact_OuterMem_StrucFunc"/>
</dbReference>
<dbReference type="InParanoid" id="A0A5C7EZ90"/>
<dbReference type="PANTHER" id="PTHR30329:SF21">
    <property type="entry name" value="LIPOPROTEIN YIAD-RELATED"/>
    <property type="match status" value="1"/>
</dbReference>
<dbReference type="InterPro" id="IPR006665">
    <property type="entry name" value="OmpA-like"/>
</dbReference>
<organism evidence="8 9">
    <name type="scientific">Pelomicrobium methylotrophicum</name>
    <dbReference type="NCBI Taxonomy" id="2602750"/>
    <lineage>
        <taxon>Bacteria</taxon>
        <taxon>Pseudomonadati</taxon>
        <taxon>Pseudomonadota</taxon>
        <taxon>Hydrogenophilia</taxon>
        <taxon>Hydrogenophilia incertae sedis</taxon>
        <taxon>Pelomicrobium</taxon>
    </lineage>
</organism>
<evidence type="ECO:0000259" key="7">
    <source>
        <dbReference type="PROSITE" id="PS51123"/>
    </source>
</evidence>
<evidence type="ECO:0000256" key="2">
    <source>
        <dbReference type="ARBA" id="ARBA00023136"/>
    </source>
</evidence>
<sequence>MKTFSPKHLVLGLAAVAVLASGSVLAADKSGYWTSSNGQVAKNSYGQCWRAGYWTPAMAIEECDPDLVKKAEPPKPVPAPAPVAPAPQPAPAPAPAPKMMPEKVTFSADVLFDFDKATLRPEGKQALDDFVQKLGGVEYEVIVTIGHADRIGTEAYNKKLSLRRAESVKAYLVSKGIPANKVYTDGKGESDPVTKPEDCKGKRGAALIKCYQPDRRVEVEVAGIRK</sequence>
<name>A0A5C7EZ90_9PROT</name>
<feature type="region of interest" description="Disordered" evidence="5">
    <location>
        <begin position="70"/>
        <end position="98"/>
    </location>
</feature>
<feature type="signal peptide" evidence="6">
    <location>
        <begin position="1"/>
        <end position="26"/>
    </location>
</feature>